<feature type="region of interest" description="Disordered" evidence="1">
    <location>
        <begin position="123"/>
        <end position="144"/>
    </location>
</feature>
<sequence>MQRITEVESGLWLLSEEPLATARGTDILLSHGLQWFNWQLRSAFVAAWLVLILPPGLPAFTDRGEYLGLGANGRNIICIGHGLGGLRQKEYICNLHESSEHPSSPSSVGDAEQLAALTAMNSPTRAVPQDSAGQPARSSQDFSDGAHSAADIDIVHCGQHLTGAGAGVAVKVMPRLDAALLVMVHNDQGPRPHLLISAEGSFPPGCTLCAYTQQGYKQMVALSGADLQRIGAPWLLQDCSHAVFGLPVDVTSAQPPIVLELGANGLWSPCLELPVAPQMDDFAEMQRHLSADDFALYQQRVALLHGHGHWPMSEYP</sequence>
<comment type="caution">
    <text evidence="2">The sequence shown here is derived from an EMBL/GenBank/DDBJ whole genome shotgun (WGS) entry which is preliminary data.</text>
</comment>
<dbReference type="Proteomes" id="UP001465755">
    <property type="component" value="Unassembled WGS sequence"/>
</dbReference>
<dbReference type="EMBL" id="JALJOQ010000043">
    <property type="protein sequence ID" value="KAK9805431.1"/>
    <property type="molecule type" value="Genomic_DNA"/>
</dbReference>
<reference evidence="2 3" key="1">
    <citation type="journal article" date="2024" name="Nat. Commun.">
        <title>Phylogenomics reveals the evolutionary origins of lichenization in chlorophyte algae.</title>
        <authorList>
            <person name="Puginier C."/>
            <person name="Libourel C."/>
            <person name="Otte J."/>
            <person name="Skaloud P."/>
            <person name="Haon M."/>
            <person name="Grisel S."/>
            <person name="Petersen M."/>
            <person name="Berrin J.G."/>
            <person name="Delaux P.M."/>
            <person name="Dal Grande F."/>
            <person name="Keller J."/>
        </authorList>
    </citation>
    <scope>NUCLEOTIDE SEQUENCE [LARGE SCALE GENOMIC DNA]</scope>
    <source>
        <strain evidence="2 3">SAG 2036</strain>
    </source>
</reference>
<protein>
    <submittedName>
        <fullName evidence="2">Uncharacterized protein</fullName>
    </submittedName>
</protein>
<name>A0AAW1P7A0_9CHLO</name>
<proteinExistence type="predicted"/>
<dbReference type="AlphaFoldDB" id="A0AAW1P7A0"/>
<keyword evidence="3" id="KW-1185">Reference proteome</keyword>
<evidence type="ECO:0000313" key="2">
    <source>
        <dbReference type="EMBL" id="KAK9805431.1"/>
    </source>
</evidence>
<evidence type="ECO:0000313" key="3">
    <source>
        <dbReference type="Proteomes" id="UP001465755"/>
    </source>
</evidence>
<accession>A0AAW1P7A0</accession>
<organism evidence="2 3">
    <name type="scientific">Symbiochloris irregularis</name>
    <dbReference type="NCBI Taxonomy" id="706552"/>
    <lineage>
        <taxon>Eukaryota</taxon>
        <taxon>Viridiplantae</taxon>
        <taxon>Chlorophyta</taxon>
        <taxon>core chlorophytes</taxon>
        <taxon>Trebouxiophyceae</taxon>
        <taxon>Trebouxiales</taxon>
        <taxon>Trebouxiaceae</taxon>
        <taxon>Symbiochloris</taxon>
    </lineage>
</organism>
<gene>
    <name evidence="2" type="ORF">WJX73_005529</name>
</gene>
<evidence type="ECO:0000256" key="1">
    <source>
        <dbReference type="SAM" id="MobiDB-lite"/>
    </source>
</evidence>